<evidence type="ECO:0007829" key="8">
    <source>
        <dbReference type="PeptideAtlas" id="A0A287A8V4"/>
    </source>
</evidence>
<organism evidence="5 6">
    <name type="scientific">Sus scrofa</name>
    <name type="common">Pig</name>
    <dbReference type="NCBI Taxonomy" id="9823"/>
    <lineage>
        <taxon>Eukaryota</taxon>
        <taxon>Metazoa</taxon>
        <taxon>Chordata</taxon>
        <taxon>Craniata</taxon>
        <taxon>Vertebrata</taxon>
        <taxon>Euteleostomi</taxon>
        <taxon>Mammalia</taxon>
        <taxon>Eutheria</taxon>
        <taxon>Laurasiatheria</taxon>
        <taxon>Artiodactyla</taxon>
        <taxon>Suina</taxon>
        <taxon>Suidae</taxon>
        <taxon>Sus</taxon>
    </lineage>
</organism>
<gene>
    <name evidence="5 7" type="primary">MTDH</name>
</gene>
<protein>
    <submittedName>
        <fullName evidence="5">Metadherin</fullName>
    </submittedName>
</protein>
<feature type="compositionally biased region" description="Polar residues" evidence="3">
    <location>
        <begin position="516"/>
        <end position="535"/>
    </location>
</feature>
<dbReference type="Pfam" id="PF15686">
    <property type="entry name" value="LYRIC"/>
    <property type="match status" value="2"/>
</dbReference>
<keyword evidence="8" id="KW-1267">Proteomics identification</keyword>
<feature type="compositionally biased region" description="Polar residues" evidence="3">
    <location>
        <begin position="471"/>
        <end position="491"/>
    </location>
</feature>
<dbReference type="CTD" id="92140"/>
<dbReference type="GO" id="GO:0043066">
    <property type="term" value="P:negative regulation of apoptotic process"/>
    <property type="evidence" value="ECO:0007669"/>
    <property type="project" value="InterPro"/>
</dbReference>
<evidence type="ECO:0000256" key="1">
    <source>
        <dbReference type="ARBA" id="ARBA00004123"/>
    </source>
</evidence>
<dbReference type="InterPro" id="IPR052305">
    <property type="entry name" value="TransReg_TumorExp"/>
</dbReference>
<feature type="compositionally biased region" description="Basic and acidic residues" evidence="3">
    <location>
        <begin position="388"/>
        <end position="401"/>
    </location>
</feature>
<dbReference type="GO" id="GO:0045766">
    <property type="term" value="P:positive regulation of angiogenesis"/>
    <property type="evidence" value="ECO:0007669"/>
    <property type="project" value="InterPro"/>
</dbReference>
<dbReference type="GO" id="GO:0005634">
    <property type="term" value="C:nucleus"/>
    <property type="evidence" value="ECO:0007669"/>
    <property type="project" value="UniProtKB-SubCell"/>
</dbReference>
<feature type="compositionally biased region" description="Low complexity" evidence="3">
    <location>
        <begin position="93"/>
        <end position="108"/>
    </location>
</feature>
<feature type="region of interest" description="Disordered" evidence="3">
    <location>
        <begin position="78"/>
        <end position="221"/>
    </location>
</feature>
<dbReference type="GO" id="GO:0043123">
    <property type="term" value="P:positive regulation of canonical NF-kappaB signal transduction"/>
    <property type="evidence" value="ECO:0007669"/>
    <property type="project" value="InterPro"/>
</dbReference>
<accession>A0A287A8V4</accession>
<reference evidence="5" key="3">
    <citation type="submission" date="2025-08" db="UniProtKB">
        <authorList>
            <consortium name="Ensembl"/>
        </authorList>
    </citation>
    <scope>IDENTIFICATION</scope>
</reference>
<evidence type="ECO:0000313" key="7">
    <source>
        <dbReference type="VGNC" id="VGNC:90439"/>
    </source>
</evidence>
<feature type="compositionally biased region" description="Basic residues" evidence="3">
    <location>
        <begin position="160"/>
        <end position="169"/>
    </location>
</feature>
<dbReference type="PANTHER" id="PTHR23251:SF0">
    <property type="entry name" value="PROTEIN LYRIC"/>
    <property type="match status" value="1"/>
</dbReference>
<dbReference type="RefSeq" id="XP_005655405.1">
    <property type="nucleotide sequence ID" value="XM_005655348.2"/>
</dbReference>
<name>A0A287A8V4_PIG</name>
<feature type="transmembrane region" description="Helical" evidence="4">
    <location>
        <begin position="50"/>
        <end position="78"/>
    </location>
</feature>
<reference evidence="5" key="4">
    <citation type="submission" date="2025-09" db="UniProtKB">
        <authorList>
            <consortium name="Ensembl"/>
        </authorList>
    </citation>
    <scope>IDENTIFICATION</scope>
</reference>
<dbReference type="PANTHER" id="PTHR23251">
    <property type="entry name" value="LYSINE-RICH CEACAM1 CO-ISOLATED PROTEIN LYRIC PROTEIN"/>
    <property type="match status" value="1"/>
</dbReference>
<evidence type="ECO:0000256" key="2">
    <source>
        <dbReference type="ARBA" id="ARBA00023242"/>
    </source>
</evidence>
<keyword evidence="2" id="KW-0539">Nucleus</keyword>
<keyword evidence="4" id="KW-1133">Transmembrane helix</keyword>
<dbReference type="GeneID" id="100153168"/>
<dbReference type="InterPro" id="IPR031402">
    <property type="entry name" value="LYRIC"/>
</dbReference>
<evidence type="ECO:0000256" key="3">
    <source>
        <dbReference type="SAM" id="MobiDB-lite"/>
    </source>
</evidence>
<feature type="compositionally biased region" description="Basic residues" evidence="3">
    <location>
        <begin position="538"/>
        <end position="549"/>
    </location>
</feature>
<feature type="region of interest" description="Disordered" evidence="3">
    <location>
        <begin position="278"/>
        <end position="549"/>
    </location>
</feature>
<evidence type="ECO:0000313" key="6">
    <source>
        <dbReference type="Proteomes" id="UP000008227"/>
    </source>
</evidence>
<dbReference type="OMA" id="NPVSFSM"/>
<keyword evidence="6" id="KW-1185">Reference proteome</keyword>
<dbReference type="Bgee" id="ENSSSCG00000006084">
    <property type="expression patterns" value="Expressed in ovary and 42 other cell types or tissues"/>
</dbReference>
<feature type="compositionally biased region" description="Basic and acidic residues" evidence="3">
    <location>
        <begin position="109"/>
        <end position="127"/>
    </location>
</feature>
<dbReference type="VGNC" id="VGNC:90439">
    <property type="gene designation" value="MTDH"/>
</dbReference>
<dbReference type="OrthoDB" id="8918651at2759"/>
<feature type="compositionally biased region" description="Basic residues" evidence="3">
    <location>
        <begin position="408"/>
        <end position="418"/>
    </location>
</feature>
<dbReference type="Proteomes" id="UP000008227">
    <property type="component" value="Chromosome 4"/>
</dbReference>
<feature type="compositionally biased region" description="Basic residues" evidence="3">
    <location>
        <begin position="198"/>
        <end position="208"/>
    </location>
</feature>
<dbReference type="ExpressionAtlas" id="A0A287A8V4">
    <property type="expression patterns" value="baseline and differential"/>
</dbReference>
<sequence length="549" mass="60393">MAARSWQDELAHQAEEGSARLREMLSVGLSFLRTELGLDLGLEPKRYPGWVILVGTGALGLLLLFLLGYGWAAACAGARKKQRSPPRKREEAAASPAPAADDLALLKNLRNEEQKKKNRKKLPEKPKPNGRTVEVAEEEVVRTPRNVTAKQPPETDKKNEKSKKNKKKSKSDAKAVQNSSRHDGKEVDEGAWETKISHREKRQQRKRDKVQTDSGSLDSTIPGIENIITVTTEQVTTASFPVGSKKNKGDSHLNVQVSNFKSGKGESTLQVSSGLNENLTVNGGGWNEKSVKLPSQISAGEEKWNSVSPASAGKRKTEPSAWGQDTGEANANGKDWGRSWSDRSIFSGIDGLSSADPSSDWNAPAEEWGNWVEEERASLLKSQEPIPDDQKVSDDDKEKGEGALPTGKSKKKKKKKKKQGEDNSPTQDTEELEKEIREELPVNTSKVRPKQEKAFSLKTISTSDPAEALIRNSQPIKTLPPTISTEPSVTLSKSDSDKSSSQVPPMLQETDKSKSNTKQNSVPPSQTKSETSWESPKQIKKKKKARRET</sequence>
<dbReference type="Ensembl" id="ENSSSCT00000040545.2">
    <property type="protein sequence ID" value="ENSSSCP00000040368.1"/>
    <property type="gene ID" value="ENSSSCG00000006084.5"/>
</dbReference>
<dbReference type="AlphaFoldDB" id="A0A287A8V4"/>
<proteinExistence type="evidence at protein level"/>
<dbReference type="GeneTree" id="ENSGT00940000154181"/>
<reference evidence="5" key="2">
    <citation type="journal article" date="2020" name="Gigascience">
        <title>An improved pig reference genome sequence to enable pig genetics and genomics research.</title>
        <authorList>
            <person name="Warr A."/>
            <person name="Affara N."/>
            <person name="Aken B."/>
            <person name="Beiki H."/>
            <person name="Bickhart D.M."/>
            <person name="Billis K."/>
            <person name="Chow W."/>
            <person name="Eory L."/>
            <person name="Finlayson H.A."/>
            <person name="Flicek P."/>
            <person name="Giron C.G."/>
            <person name="Griffin D.K."/>
            <person name="Hall R."/>
            <person name="Hannum G."/>
            <person name="Hourlier T."/>
            <person name="Howe K."/>
            <person name="Hume D.A."/>
            <person name="Izuogu O."/>
            <person name="Kim K."/>
            <person name="Koren S."/>
            <person name="Liu H."/>
            <person name="Manchanda N."/>
            <person name="Martin F.J."/>
            <person name="Nonneman D.J."/>
            <person name="O'Connor R.E."/>
            <person name="Phillippy A.M."/>
            <person name="Rohrer G.A."/>
            <person name="Rosen B.D."/>
            <person name="Rund L.A."/>
            <person name="Sargent C.A."/>
            <person name="Schook L.B."/>
            <person name="Schroeder S.G."/>
            <person name="Schwartz A.S."/>
            <person name="Skinner B.M."/>
            <person name="Talbot R."/>
            <person name="Tseng E."/>
            <person name="Tuggle C.K."/>
            <person name="Watson M."/>
            <person name="Smith T.P.L."/>
            <person name="Archibald A.L."/>
        </authorList>
    </citation>
    <scope>NUCLEOTIDE SEQUENCE [LARGE SCALE GENOMIC DNA]</scope>
    <source>
        <strain evidence="5">Duroc</strain>
    </source>
</reference>
<comment type="subcellular location">
    <subcellularLocation>
        <location evidence="1">Nucleus</location>
    </subcellularLocation>
</comment>
<evidence type="ECO:0000313" key="5">
    <source>
        <dbReference type="Ensembl" id="ENSSSCP00000040368.1"/>
    </source>
</evidence>
<keyword evidence="4" id="KW-0472">Membrane</keyword>
<reference evidence="6" key="1">
    <citation type="submission" date="2009-11" db="EMBL/GenBank/DDBJ databases">
        <authorList>
            <consortium name="Porcine genome sequencing project"/>
        </authorList>
    </citation>
    <scope>NUCLEOTIDE SEQUENCE [LARGE SCALE GENOMIC DNA]</scope>
    <source>
        <strain evidence="6">Duroc</strain>
    </source>
</reference>
<evidence type="ECO:0000256" key="4">
    <source>
        <dbReference type="SAM" id="Phobius"/>
    </source>
</evidence>
<keyword evidence="4" id="KW-0812">Transmembrane</keyword>